<protein>
    <recommendedName>
        <fullName evidence="1">Rhodanese domain-containing protein</fullName>
    </recommendedName>
</protein>
<evidence type="ECO:0000259" key="1">
    <source>
        <dbReference type="PROSITE" id="PS50206"/>
    </source>
</evidence>
<dbReference type="InterPro" id="IPR001763">
    <property type="entry name" value="Rhodanese-like_dom"/>
</dbReference>
<gene>
    <name evidence="2" type="ordered locus">azo2810</name>
</gene>
<dbReference type="eggNOG" id="COG0607">
    <property type="taxonomic scope" value="Bacteria"/>
</dbReference>
<evidence type="ECO:0000313" key="2">
    <source>
        <dbReference type="EMBL" id="CAL95426.1"/>
    </source>
</evidence>
<organism evidence="2 3">
    <name type="scientific">Azoarcus sp. (strain BH72)</name>
    <dbReference type="NCBI Taxonomy" id="418699"/>
    <lineage>
        <taxon>Bacteria</taxon>
        <taxon>Pseudomonadati</taxon>
        <taxon>Pseudomonadota</taxon>
        <taxon>Betaproteobacteria</taxon>
        <taxon>Rhodocyclales</taxon>
        <taxon>Zoogloeaceae</taxon>
        <taxon>Azoarcus</taxon>
    </lineage>
</organism>
<dbReference type="SUPFAM" id="SSF52821">
    <property type="entry name" value="Rhodanese/Cell cycle control phosphatase"/>
    <property type="match status" value="1"/>
</dbReference>
<dbReference type="PANTHER" id="PTHR43031">
    <property type="entry name" value="FAD-DEPENDENT OXIDOREDUCTASE"/>
    <property type="match status" value="1"/>
</dbReference>
<dbReference type="HOGENOM" id="CLU_089574_1_5_4"/>
<dbReference type="Gene3D" id="3.40.250.10">
    <property type="entry name" value="Rhodanese-like domain"/>
    <property type="match status" value="1"/>
</dbReference>
<dbReference type="GO" id="GO:0016740">
    <property type="term" value="F:transferase activity"/>
    <property type="evidence" value="ECO:0007669"/>
    <property type="project" value="UniProtKB-KW"/>
</dbReference>
<dbReference type="RefSeq" id="WP_011766536.1">
    <property type="nucleotide sequence ID" value="NC_008702.1"/>
</dbReference>
<dbReference type="AlphaFoldDB" id="A1K9C1"/>
<reference evidence="2 3" key="1">
    <citation type="journal article" date="2006" name="Nat. Biotechnol.">
        <title>Complete genome of the mutualistic, N2-fixing grass endophyte Azoarcus sp. strain BH72.</title>
        <authorList>
            <person name="Krause A."/>
            <person name="Ramakumar A."/>
            <person name="Bartels D."/>
            <person name="Battistoni F."/>
            <person name="Bekel T."/>
            <person name="Boch J."/>
            <person name="Boehm M."/>
            <person name="Friedrich F."/>
            <person name="Hurek T."/>
            <person name="Krause L."/>
            <person name="Linke B."/>
            <person name="McHardy A.C."/>
            <person name="Sarkar A."/>
            <person name="Schneiker S."/>
            <person name="Syed A.A."/>
            <person name="Thauer R."/>
            <person name="Vorhoelter F.-J."/>
            <person name="Weidner S."/>
            <person name="Puehler A."/>
            <person name="Reinhold-Hurek B."/>
            <person name="Kaiser O."/>
            <person name="Goesmann A."/>
        </authorList>
    </citation>
    <scope>NUCLEOTIDE SEQUENCE [LARGE SCALE GENOMIC DNA]</scope>
    <source>
        <strain evidence="2 3">BH72</strain>
    </source>
</reference>
<accession>A1K9C1</accession>
<name>A1K9C1_AZOSB</name>
<keyword evidence="3" id="KW-1185">Reference proteome</keyword>
<dbReference type="CDD" id="cd00158">
    <property type="entry name" value="RHOD"/>
    <property type="match status" value="1"/>
</dbReference>
<dbReference type="SMART" id="SM00450">
    <property type="entry name" value="RHOD"/>
    <property type="match status" value="1"/>
</dbReference>
<dbReference type="KEGG" id="azo:azo2810"/>
<feature type="domain" description="Rhodanese" evidence="1">
    <location>
        <begin position="45"/>
        <end position="135"/>
    </location>
</feature>
<keyword evidence="2" id="KW-0808">Transferase</keyword>
<dbReference type="PROSITE" id="PS50206">
    <property type="entry name" value="RHODANESE_3"/>
    <property type="match status" value="1"/>
</dbReference>
<sequence>MEFLQQNWHWAALAAASGAWLLVDLVRNKGDRTQISPVEATLLINREDAVVVDVRDEAEFTRGHIPNARHLPLNDLARRSAELEKFKGRPIILYCASGSRSASALAQLKKAGFDKLHNLRGGMMEWEKAGQPITRKKK</sequence>
<evidence type="ECO:0000313" key="3">
    <source>
        <dbReference type="Proteomes" id="UP000002588"/>
    </source>
</evidence>
<dbReference type="PANTHER" id="PTHR43031:SF18">
    <property type="entry name" value="RHODANESE-RELATED SULFURTRANSFERASES"/>
    <property type="match status" value="1"/>
</dbReference>
<dbReference type="Pfam" id="PF00581">
    <property type="entry name" value="Rhodanese"/>
    <property type="match status" value="1"/>
</dbReference>
<dbReference type="InterPro" id="IPR036873">
    <property type="entry name" value="Rhodanese-like_dom_sf"/>
</dbReference>
<dbReference type="Proteomes" id="UP000002588">
    <property type="component" value="Chromosome"/>
</dbReference>
<proteinExistence type="predicted"/>
<dbReference type="InterPro" id="IPR050229">
    <property type="entry name" value="GlpE_sulfurtransferase"/>
</dbReference>
<dbReference type="EMBL" id="AM406670">
    <property type="protein sequence ID" value="CAL95426.1"/>
    <property type="molecule type" value="Genomic_DNA"/>
</dbReference>
<dbReference type="STRING" id="62928.azo2810"/>